<dbReference type="InterPro" id="IPR003445">
    <property type="entry name" value="Cat_transpt"/>
</dbReference>
<protein>
    <submittedName>
        <fullName evidence="9">Potassium transporter TrkG</fullName>
    </submittedName>
</protein>
<comment type="caution">
    <text evidence="9">The sequence shown here is derived from an EMBL/GenBank/DDBJ whole genome shotgun (WGS) entry which is preliminary data.</text>
</comment>
<evidence type="ECO:0000256" key="7">
    <source>
        <dbReference type="ARBA" id="ARBA00023136"/>
    </source>
</evidence>
<evidence type="ECO:0000256" key="3">
    <source>
        <dbReference type="ARBA" id="ARBA00022475"/>
    </source>
</evidence>
<feature type="transmembrane region" description="Helical" evidence="8">
    <location>
        <begin position="232"/>
        <end position="256"/>
    </location>
</feature>
<dbReference type="Proteomes" id="UP001500540">
    <property type="component" value="Unassembled WGS sequence"/>
</dbReference>
<organism evidence="9 10">
    <name type="scientific">Microbacterium kribbense</name>
    <dbReference type="NCBI Taxonomy" id="433645"/>
    <lineage>
        <taxon>Bacteria</taxon>
        <taxon>Bacillati</taxon>
        <taxon>Actinomycetota</taxon>
        <taxon>Actinomycetes</taxon>
        <taxon>Micrococcales</taxon>
        <taxon>Microbacteriaceae</taxon>
        <taxon>Microbacterium</taxon>
    </lineage>
</organism>
<accession>A0ABP7GH37</accession>
<feature type="transmembrane region" description="Helical" evidence="8">
    <location>
        <begin position="104"/>
        <end position="128"/>
    </location>
</feature>
<keyword evidence="4 8" id="KW-0812">Transmembrane</keyword>
<evidence type="ECO:0000256" key="2">
    <source>
        <dbReference type="ARBA" id="ARBA00022448"/>
    </source>
</evidence>
<feature type="transmembrane region" description="Helical" evidence="8">
    <location>
        <begin position="340"/>
        <end position="369"/>
    </location>
</feature>
<keyword evidence="7 8" id="KW-0472">Membrane</keyword>
<dbReference type="PANTHER" id="PTHR32024:SF1">
    <property type="entry name" value="KTR SYSTEM POTASSIUM UPTAKE PROTEIN B"/>
    <property type="match status" value="1"/>
</dbReference>
<keyword evidence="6" id="KW-0406">Ion transport</keyword>
<evidence type="ECO:0000256" key="5">
    <source>
        <dbReference type="ARBA" id="ARBA00022989"/>
    </source>
</evidence>
<keyword evidence="10" id="KW-1185">Reference proteome</keyword>
<evidence type="ECO:0000256" key="8">
    <source>
        <dbReference type="SAM" id="Phobius"/>
    </source>
</evidence>
<evidence type="ECO:0000256" key="6">
    <source>
        <dbReference type="ARBA" id="ARBA00023065"/>
    </source>
</evidence>
<keyword evidence="3" id="KW-1003">Cell membrane</keyword>
<dbReference type="Pfam" id="PF02386">
    <property type="entry name" value="TrkH"/>
    <property type="match status" value="1"/>
</dbReference>
<name>A0ABP7GH37_9MICO</name>
<feature type="transmembrane region" description="Helical" evidence="8">
    <location>
        <begin position="268"/>
        <end position="290"/>
    </location>
</feature>
<keyword evidence="2" id="KW-0813">Transport</keyword>
<dbReference type="PANTHER" id="PTHR32024">
    <property type="entry name" value="TRK SYSTEM POTASSIUM UPTAKE PROTEIN TRKG-RELATED"/>
    <property type="match status" value="1"/>
</dbReference>
<evidence type="ECO:0000256" key="1">
    <source>
        <dbReference type="ARBA" id="ARBA00004651"/>
    </source>
</evidence>
<evidence type="ECO:0000313" key="9">
    <source>
        <dbReference type="EMBL" id="GAA3765580.1"/>
    </source>
</evidence>
<feature type="transmembrane region" description="Helical" evidence="8">
    <location>
        <begin position="390"/>
        <end position="413"/>
    </location>
</feature>
<dbReference type="EMBL" id="BAABAF010000006">
    <property type="protein sequence ID" value="GAA3765580.1"/>
    <property type="molecule type" value="Genomic_DNA"/>
</dbReference>
<proteinExistence type="predicted"/>
<keyword evidence="5 8" id="KW-1133">Transmembrane helix</keyword>
<reference evidence="10" key="1">
    <citation type="journal article" date="2019" name="Int. J. Syst. Evol. Microbiol.">
        <title>The Global Catalogue of Microorganisms (GCM) 10K type strain sequencing project: providing services to taxonomists for standard genome sequencing and annotation.</title>
        <authorList>
            <consortium name="The Broad Institute Genomics Platform"/>
            <consortium name="The Broad Institute Genome Sequencing Center for Infectious Disease"/>
            <person name="Wu L."/>
            <person name="Ma J."/>
        </authorList>
    </citation>
    <scope>NUCLEOTIDE SEQUENCE [LARGE SCALE GENOMIC DNA]</scope>
    <source>
        <strain evidence="10">JCM 16950</strain>
    </source>
</reference>
<evidence type="ECO:0000256" key="4">
    <source>
        <dbReference type="ARBA" id="ARBA00022692"/>
    </source>
</evidence>
<comment type="subcellular location">
    <subcellularLocation>
        <location evidence="1">Cell membrane</location>
        <topology evidence="1">Multi-pass membrane protein</topology>
    </subcellularLocation>
</comment>
<feature type="transmembrane region" description="Helical" evidence="8">
    <location>
        <begin position="41"/>
        <end position="61"/>
    </location>
</feature>
<sequence length="487" mass="51338">MTRVMPHPDEVARVRSLRSMLRTAAGAVRDVLRQVTTASPARFAVAVFLVLIALFTALLSLPAASATGRATHFADALFTAVSTVCVTGLSTVDMGTHWSPLGLAIIYVGVNVGAMGVLTFASILGLIISKRLGLRAKLIAAGDSNPLRAHGGPINEGQTVRLGEVGSLLATVAFSTLIIEAVLALLMYPSLVIGGVEPLRALWEAPFYSAMSFTNTGFTPNPGGLAPFQHDYFFLTVMMAGVFLGSLGFPVIYALWRHRWRTRQWPLHVKLTIITTMLLFIAGALVFLVLEFNNPKTFGDRNAWDTIFQSFFLSGMTRSGGFSTVDISQLHGSSLIVGSMLMFVGGGSASTAGGIKVTTLAVLALAVWSEAKGRPSVQAFGRRIPSDVQRVALSVVAWGATLVAVSTVTIAQITQAPIADVLFDVISAFATVGLSTGLTGDLPDAAKFVLAGTMLFGRVGTVTLAAAIAATSRSQLYALPVERPIVG</sequence>
<gene>
    <name evidence="9" type="ORF">GCM10022240_17330</name>
</gene>
<feature type="transmembrane region" description="Helical" evidence="8">
    <location>
        <begin position="168"/>
        <end position="188"/>
    </location>
</feature>
<feature type="transmembrane region" description="Helical" evidence="8">
    <location>
        <begin position="448"/>
        <end position="470"/>
    </location>
</feature>
<evidence type="ECO:0000313" key="10">
    <source>
        <dbReference type="Proteomes" id="UP001500540"/>
    </source>
</evidence>